<comment type="caution">
    <text evidence="1">The sequence shown here is derived from an EMBL/GenBank/DDBJ whole genome shotgun (WGS) entry which is preliminary data.</text>
</comment>
<evidence type="ECO:0000313" key="1">
    <source>
        <dbReference type="EMBL" id="POM67234.1"/>
    </source>
</evidence>
<dbReference type="PANTHER" id="PTHR47169:SF2">
    <property type="entry name" value="OS01G0541250 PROTEIN"/>
    <property type="match status" value="1"/>
</dbReference>
<dbReference type="OrthoDB" id="166546at2759"/>
<dbReference type="GO" id="GO:0003676">
    <property type="term" value="F:nucleic acid binding"/>
    <property type="evidence" value="ECO:0007669"/>
    <property type="project" value="InterPro"/>
</dbReference>
<sequence length="236" mass="28042">MTYKTYADEENNLKRLEYVLSFIDEDTLRFEYMNNIIHVDEKWFYDDIDKRSCLVFENKSAPQRSRRSKHFMSKVMFLAAIPQPRRFIDLRRSRYRGRDETCLRNIESVTRPVYKSSLLDGVILAIKACWPRDGWNIRLLFQPPNSPDMSCLDLVVASLQAKQHQKVFNRIENRINPEELAYTDINDVVQDNIFLTLQALVICVLREGGDNQYKIPHMNKAKLYREKNNLCSRRIR</sequence>
<reference evidence="1 2" key="1">
    <citation type="journal article" date="2017" name="Genome Biol. Evol.">
        <title>Phytophthora megakarya and P. palmivora, closely related causal agents of cacao black pod rot, underwent increases in genome sizes and gene numbers by different mechanisms.</title>
        <authorList>
            <person name="Ali S.S."/>
            <person name="Shao J."/>
            <person name="Lary D.J."/>
            <person name="Kronmiller B."/>
            <person name="Shen D."/>
            <person name="Strem M.D."/>
            <person name="Amoako-Attah I."/>
            <person name="Akrofi A.Y."/>
            <person name="Begoude B.A."/>
            <person name="Ten Hoopen G.M."/>
            <person name="Coulibaly K."/>
            <person name="Kebe B.I."/>
            <person name="Melnick R.L."/>
            <person name="Guiltinan M.J."/>
            <person name="Tyler B.M."/>
            <person name="Meinhardt L.W."/>
            <person name="Bailey B.A."/>
        </authorList>
    </citation>
    <scope>NUCLEOTIDE SEQUENCE [LARGE SCALE GENOMIC DNA]</scope>
    <source>
        <strain evidence="2">sbr112.9</strain>
    </source>
</reference>
<evidence type="ECO:0008006" key="3">
    <source>
        <dbReference type="Google" id="ProtNLM"/>
    </source>
</evidence>
<dbReference type="Gene3D" id="3.30.420.10">
    <property type="entry name" value="Ribonuclease H-like superfamily/Ribonuclease H"/>
    <property type="match status" value="2"/>
</dbReference>
<protein>
    <recommendedName>
        <fullName evidence="3">Transposase</fullName>
    </recommendedName>
</protein>
<gene>
    <name evidence="1" type="ORF">PHPALM_16806</name>
</gene>
<organism evidence="1 2">
    <name type="scientific">Phytophthora palmivora</name>
    <dbReference type="NCBI Taxonomy" id="4796"/>
    <lineage>
        <taxon>Eukaryota</taxon>
        <taxon>Sar</taxon>
        <taxon>Stramenopiles</taxon>
        <taxon>Oomycota</taxon>
        <taxon>Peronosporomycetes</taxon>
        <taxon>Peronosporales</taxon>
        <taxon>Peronosporaceae</taxon>
        <taxon>Phytophthora</taxon>
    </lineage>
</organism>
<dbReference type="InterPro" id="IPR036397">
    <property type="entry name" value="RNaseH_sf"/>
</dbReference>
<dbReference type="PANTHER" id="PTHR47169">
    <property type="entry name" value="OS01G0541250 PROTEIN"/>
    <property type="match status" value="1"/>
</dbReference>
<evidence type="ECO:0000313" key="2">
    <source>
        <dbReference type="Proteomes" id="UP000237271"/>
    </source>
</evidence>
<dbReference type="AlphaFoldDB" id="A0A2P4XNX1"/>
<dbReference type="Proteomes" id="UP000237271">
    <property type="component" value="Unassembled WGS sequence"/>
</dbReference>
<proteinExistence type="predicted"/>
<name>A0A2P4XNX1_9STRA</name>
<dbReference type="EMBL" id="NCKW01009458">
    <property type="protein sequence ID" value="POM67234.1"/>
    <property type="molecule type" value="Genomic_DNA"/>
</dbReference>
<keyword evidence="2" id="KW-1185">Reference proteome</keyword>
<accession>A0A2P4XNX1</accession>